<dbReference type="InterPro" id="IPR032608">
    <property type="entry name" value="DUF4892"/>
</dbReference>
<dbReference type="RefSeq" id="WP_143856854.1">
    <property type="nucleotide sequence ID" value="NZ_CP041730.1"/>
</dbReference>
<dbReference type="PANTHER" id="PTHR30329:SF21">
    <property type="entry name" value="LIPOPROTEIN YIAD-RELATED"/>
    <property type="match status" value="1"/>
</dbReference>
<evidence type="ECO:0000313" key="8">
    <source>
        <dbReference type="Proteomes" id="UP000317550"/>
    </source>
</evidence>
<dbReference type="AlphaFoldDB" id="A0A516SCR3"/>
<dbReference type="InterPro" id="IPR050330">
    <property type="entry name" value="Bact_OuterMem_StrucFunc"/>
</dbReference>
<dbReference type="InterPro" id="IPR036737">
    <property type="entry name" value="OmpA-like_sf"/>
</dbReference>
<evidence type="ECO:0000256" key="4">
    <source>
        <dbReference type="PROSITE-ProRule" id="PRU00473"/>
    </source>
</evidence>
<feature type="chain" id="PRO_5021734846" evidence="5">
    <location>
        <begin position="24"/>
        <end position="331"/>
    </location>
</feature>
<dbReference type="KEGG" id="cari:FNU76_05940"/>
<dbReference type="Proteomes" id="UP000317550">
    <property type="component" value="Chromosome"/>
</dbReference>
<accession>A0A516SCR3</accession>
<keyword evidence="5" id="KW-0732">Signal</keyword>
<evidence type="ECO:0000256" key="3">
    <source>
        <dbReference type="ARBA" id="ARBA00023237"/>
    </source>
</evidence>
<reference evidence="8" key="1">
    <citation type="submission" date="2019-07" db="EMBL/GenBank/DDBJ databases">
        <title>Chitinimonas sp. nov., isolated from Ny-Alesund, arctica soil.</title>
        <authorList>
            <person name="Xu Q."/>
            <person name="Peng F."/>
        </authorList>
    </citation>
    <scope>NUCLEOTIDE SEQUENCE [LARGE SCALE GENOMIC DNA]</scope>
    <source>
        <strain evidence="8">R3-44</strain>
    </source>
</reference>
<protein>
    <submittedName>
        <fullName evidence="7">DUF4892 domain-containing protein</fullName>
    </submittedName>
</protein>
<keyword evidence="2 4" id="KW-0472">Membrane</keyword>
<dbReference type="Gene3D" id="3.30.1330.60">
    <property type="entry name" value="OmpA-like domain"/>
    <property type="match status" value="1"/>
</dbReference>
<keyword evidence="8" id="KW-1185">Reference proteome</keyword>
<proteinExistence type="predicted"/>
<dbReference type="OrthoDB" id="5166631at2"/>
<evidence type="ECO:0000256" key="5">
    <source>
        <dbReference type="SAM" id="SignalP"/>
    </source>
</evidence>
<dbReference type="SUPFAM" id="SSF103088">
    <property type="entry name" value="OmpA-like"/>
    <property type="match status" value="1"/>
</dbReference>
<evidence type="ECO:0000313" key="7">
    <source>
        <dbReference type="EMBL" id="QDQ25931.1"/>
    </source>
</evidence>
<dbReference type="InterPro" id="IPR006664">
    <property type="entry name" value="OMP_bac"/>
</dbReference>
<dbReference type="Pfam" id="PF16234">
    <property type="entry name" value="DUF4892"/>
    <property type="match status" value="1"/>
</dbReference>
<evidence type="ECO:0000256" key="1">
    <source>
        <dbReference type="ARBA" id="ARBA00004442"/>
    </source>
</evidence>
<evidence type="ECO:0000256" key="2">
    <source>
        <dbReference type="ARBA" id="ARBA00023136"/>
    </source>
</evidence>
<comment type="subcellular location">
    <subcellularLocation>
        <location evidence="1">Cell outer membrane</location>
    </subcellularLocation>
</comment>
<feature type="domain" description="OmpA-like" evidence="6">
    <location>
        <begin position="216"/>
        <end position="331"/>
    </location>
</feature>
<feature type="signal peptide" evidence="5">
    <location>
        <begin position="1"/>
        <end position="23"/>
    </location>
</feature>
<dbReference type="PRINTS" id="PR01021">
    <property type="entry name" value="OMPADOMAIN"/>
</dbReference>
<dbReference type="EMBL" id="CP041730">
    <property type="protein sequence ID" value="QDQ25931.1"/>
    <property type="molecule type" value="Genomic_DNA"/>
</dbReference>
<dbReference type="PROSITE" id="PS51123">
    <property type="entry name" value="OMPA_2"/>
    <property type="match status" value="1"/>
</dbReference>
<name>A0A516SCR3_9NEIS</name>
<sequence length="331" mass="35879">MRTQVLSALLVGMLAGPHAIVAAADLAGGKDHPLISRYAGATLNAFAQEEYAEIEIIQSAKLPPADSGRRFGEQKAGGKLTASNYLAPAKRTPLEVFRNYEQALKQGGFELLYSCETSNCEKRKITGQNRYAQDLLARRLNDLWSEKAPSVEWTDNPSYFVSARLKRPAGDVYAAIFVTPGYAGAEQAGVFQFVLETKPVDTGLVKIDAGALKQGLAGSGKIALYGIYFDTGRAELKPESAPQLEEMAKLLRQNAKLRVFVVGHTDNQGGFDANLALSQKRAEALVATLVREFGIDAKRLQARGVANLAPLQTNADEAGRAKNRRVELVEQ</sequence>
<evidence type="ECO:0000259" key="6">
    <source>
        <dbReference type="PROSITE" id="PS51123"/>
    </source>
</evidence>
<dbReference type="InterPro" id="IPR006665">
    <property type="entry name" value="OmpA-like"/>
</dbReference>
<dbReference type="Pfam" id="PF00691">
    <property type="entry name" value="OmpA"/>
    <property type="match status" value="1"/>
</dbReference>
<dbReference type="CDD" id="cd07185">
    <property type="entry name" value="OmpA_C-like"/>
    <property type="match status" value="1"/>
</dbReference>
<keyword evidence="3" id="KW-0998">Cell outer membrane</keyword>
<organism evidence="7 8">
    <name type="scientific">Chitinimonas arctica</name>
    <dbReference type="NCBI Taxonomy" id="2594795"/>
    <lineage>
        <taxon>Bacteria</taxon>
        <taxon>Pseudomonadati</taxon>
        <taxon>Pseudomonadota</taxon>
        <taxon>Betaproteobacteria</taxon>
        <taxon>Neisseriales</taxon>
        <taxon>Chitinibacteraceae</taxon>
        <taxon>Chitinimonas</taxon>
    </lineage>
</organism>
<dbReference type="PANTHER" id="PTHR30329">
    <property type="entry name" value="STATOR ELEMENT OF FLAGELLAR MOTOR COMPLEX"/>
    <property type="match status" value="1"/>
</dbReference>
<gene>
    <name evidence="7" type="ORF">FNU76_05940</name>
</gene>
<dbReference type="GO" id="GO:0009279">
    <property type="term" value="C:cell outer membrane"/>
    <property type="evidence" value="ECO:0007669"/>
    <property type="project" value="UniProtKB-SubCell"/>
</dbReference>